<dbReference type="EMBL" id="JAIWYP010000004">
    <property type="protein sequence ID" value="KAH3831636.1"/>
    <property type="molecule type" value="Genomic_DNA"/>
</dbReference>
<organism evidence="1 2">
    <name type="scientific">Dreissena polymorpha</name>
    <name type="common">Zebra mussel</name>
    <name type="synonym">Mytilus polymorpha</name>
    <dbReference type="NCBI Taxonomy" id="45954"/>
    <lineage>
        <taxon>Eukaryota</taxon>
        <taxon>Metazoa</taxon>
        <taxon>Spiralia</taxon>
        <taxon>Lophotrochozoa</taxon>
        <taxon>Mollusca</taxon>
        <taxon>Bivalvia</taxon>
        <taxon>Autobranchia</taxon>
        <taxon>Heteroconchia</taxon>
        <taxon>Euheterodonta</taxon>
        <taxon>Imparidentia</taxon>
        <taxon>Neoheterodontei</taxon>
        <taxon>Myida</taxon>
        <taxon>Dreissenoidea</taxon>
        <taxon>Dreissenidae</taxon>
        <taxon>Dreissena</taxon>
    </lineage>
</organism>
<comment type="caution">
    <text evidence="1">The sequence shown here is derived from an EMBL/GenBank/DDBJ whole genome shotgun (WGS) entry which is preliminary data.</text>
</comment>
<keyword evidence="2" id="KW-1185">Reference proteome</keyword>
<evidence type="ECO:0000313" key="1">
    <source>
        <dbReference type="EMBL" id="KAH3831636.1"/>
    </source>
</evidence>
<name>A0A9D4K1G9_DREPO</name>
<reference evidence="1" key="2">
    <citation type="submission" date="2020-11" db="EMBL/GenBank/DDBJ databases">
        <authorList>
            <person name="McCartney M.A."/>
            <person name="Auch B."/>
            <person name="Kono T."/>
            <person name="Mallez S."/>
            <person name="Becker A."/>
            <person name="Gohl D.M."/>
            <person name="Silverstein K.A.T."/>
            <person name="Koren S."/>
            <person name="Bechman K.B."/>
            <person name="Herman A."/>
            <person name="Abrahante J.E."/>
            <person name="Garbe J."/>
        </authorList>
    </citation>
    <scope>NUCLEOTIDE SEQUENCE</scope>
    <source>
        <strain evidence="1">Duluth1</strain>
        <tissue evidence="1">Whole animal</tissue>
    </source>
</reference>
<reference evidence="1" key="1">
    <citation type="journal article" date="2019" name="bioRxiv">
        <title>The Genome of the Zebra Mussel, Dreissena polymorpha: A Resource for Invasive Species Research.</title>
        <authorList>
            <person name="McCartney M.A."/>
            <person name="Auch B."/>
            <person name="Kono T."/>
            <person name="Mallez S."/>
            <person name="Zhang Y."/>
            <person name="Obille A."/>
            <person name="Becker A."/>
            <person name="Abrahante J.E."/>
            <person name="Garbe J."/>
            <person name="Badalamenti J.P."/>
            <person name="Herman A."/>
            <person name="Mangelson H."/>
            <person name="Liachko I."/>
            <person name="Sullivan S."/>
            <person name="Sone E.D."/>
            <person name="Koren S."/>
            <person name="Silverstein K.A.T."/>
            <person name="Beckman K.B."/>
            <person name="Gohl D.M."/>
        </authorList>
    </citation>
    <scope>NUCLEOTIDE SEQUENCE</scope>
    <source>
        <strain evidence="1">Duluth1</strain>
        <tissue evidence="1">Whole animal</tissue>
    </source>
</reference>
<proteinExistence type="predicted"/>
<sequence length="133" mass="15853">MSIYIHIYLPFYTVSALFPQKELDNLVAETRESLEVESDDDMVPPTDREEPLSLISPLIGFRIKPKTYISQQDAREMEEVYRVHIQWAIQNYKTVTKEMIVENRKGRWPHLSESQIQEKVRNITKKLNHKYFI</sequence>
<accession>A0A9D4K1G9</accession>
<protein>
    <submittedName>
        <fullName evidence="1">Uncharacterized protein</fullName>
    </submittedName>
</protein>
<dbReference type="Proteomes" id="UP000828390">
    <property type="component" value="Unassembled WGS sequence"/>
</dbReference>
<evidence type="ECO:0000313" key="2">
    <source>
        <dbReference type="Proteomes" id="UP000828390"/>
    </source>
</evidence>
<dbReference type="AlphaFoldDB" id="A0A9D4K1G9"/>
<gene>
    <name evidence="1" type="ORF">DPMN_104906</name>
</gene>